<dbReference type="SUPFAM" id="SSF48403">
    <property type="entry name" value="Ankyrin repeat"/>
    <property type="match status" value="1"/>
</dbReference>
<proteinExistence type="predicted"/>
<protein>
    <recommendedName>
        <fullName evidence="3">DUF3447 domain-containing protein</fullName>
    </recommendedName>
</protein>
<dbReference type="Proteomes" id="UP001470230">
    <property type="component" value="Unassembled WGS sequence"/>
</dbReference>
<organism evidence="1 2">
    <name type="scientific">Tritrichomonas musculus</name>
    <dbReference type="NCBI Taxonomy" id="1915356"/>
    <lineage>
        <taxon>Eukaryota</taxon>
        <taxon>Metamonada</taxon>
        <taxon>Parabasalia</taxon>
        <taxon>Tritrichomonadida</taxon>
        <taxon>Tritrichomonadidae</taxon>
        <taxon>Tritrichomonas</taxon>
    </lineage>
</organism>
<keyword evidence="2" id="KW-1185">Reference proteome</keyword>
<evidence type="ECO:0008006" key="3">
    <source>
        <dbReference type="Google" id="ProtNLM"/>
    </source>
</evidence>
<sequence>MNKDINEILDIMKTIQDCIIEYLDNDNSCDVDAFQEILDNIDNFQIHDDFDMIESFLRLLLKISNNHHHSTDFFNKIEKILLLFKNDFSNFTSFTLFNIVKSNKRILLFFIENKMITIDETIANILTSSKYLRRNYHLYFLPELKPIIDNQSFEKYFNCIDDYYNIKDLDSEDFKEKRKEGENDSYICQLIQKDSVEEFITYYTKQNISSSQKIPDSLFETNLFLLENKPILIEYAAFFGAIQIFRFLQYDDSNLNPKLWHYAIHSNNPELIHKMEELHIDPMNEQYTNCVIESIKCFHNDFANYFIEHYIDQNENYIDESKYLKYNNFYYITEKTISRKFFIELCKYDYLKFVKLLLSNDIDIALETISKNKSL</sequence>
<accession>A0ABR2HTP1</accession>
<comment type="caution">
    <text evidence="1">The sequence shown here is derived from an EMBL/GenBank/DDBJ whole genome shotgun (WGS) entry which is preliminary data.</text>
</comment>
<evidence type="ECO:0000313" key="2">
    <source>
        <dbReference type="Proteomes" id="UP001470230"/>
    </source>
</evidence>
<gene>
    <name evidence="1" type="ORF">M9Y10_017455</name>
</gene>
<name>A0ABR2HTP1_9EUKA</name>
<reference evidence="1 2" key="1">
    <citation type="submission" date="2024-04" db="EMBL/GenBank/DDBJ databases">
        <title>Tritrichomonas musculus Genome.</title>
        <authorList>
            <person name="Alves-Ferreira E."/>
            <person name="Grigg M."/>
            <person name="Lorenzi H."/>
            <person name="Galac M."/>
        </authorList>
    </citation>
    <scope>NUCLEOTIDE SEQUENCE [LARGE SCALE GENOMIC DNA]</scope>
    <source>
        <strain evidence="1 2">EAF2021</strain>
    </source>
</reference>
<evidence type="ECO:0000313" key="1">
    <source>
        <dbReference type="EMBL" id="KAK8852479.1"/>
    </source>
</evidence>
<dbReference type="InterPro" id="IPR036770">
    <property type="entry name" value="Ankyrin_rpt-contain_sf"/>
</dbReference>
<dbReference type="EMBL" id="JAPFFF010000023">
    <property type="protein sequence ID" value="KAK8852479.1"/>
    <property type="molecule type" value="Genomic_DNA"/>
</dbReference>